<dbReference type="SUPFAM" id="SSF53756">
    <property type="entry name" value="UDP-Glycosyltransferase/glycogen phosphorylase"/>
    <property type="match status" value="1"/>
</dbReference>
<dbReference type="PANTHER" id="PTHR46039:SF5">
    <property type="entry name" value="SUCROSE-PHOSPHATE SYNTHASE 3-RELATED"/>
    <property type="match status" value="1"/>
</dbReference>
<accession>A0AAD7VLT5</accession>
<dbReference type="AlphaFoldDB" id="A0AAD7VLT5"/>
<dbReference type="EC" id="2.4.1.14" evidence="4 9"/>
<reference evidence="14" key="1">
    <citation type="journal article" date="2023" name="Science">
        <title>Elucidation of the pathway for biosynthesis of saponin adjuvants from the soapbark tree.</title>
        <authorList>
            <person name="Reed J."/>
            <person name="Orme A."/>
            <person name="El-Demerdash A."/>
            <person name="Owen C."/>
            <person name="Martin L.B.B."/>
            <person name="Misra R.C."/>
            <person name="Kikuchi S."/>
            <person name="Rejzek M."/>
            <person name="Martin A.C."/>
            <person name="Harkess A."/>
            <person name="Leebens-Mack J."/>
            <person name="Louveau T."/>
            <person name="Stephenson M.J."/>
            <person name="Osbourn A."/>
        </authorList>
    </citation>
    <scope>NUCLEOTIDE SEQUENCE</scope>
    <source>
        <strain evidence="14">S10</strain>
    </source>
</reference>
<dbReference type="Pfam" id="PF05116">
    <property type="entry name" value="S6PP"/>
    <property type="match status" value="1"/>
</dbReference>
<organism evidence="14 15">
    <name type="scientific">Quillaja saponaria</name>
    <name type="common">Soap bark tree</name>
    <dbReference type="NCBI Taxonomy" id="32244"/>
    <lineage>
        <taxon>Eukaryota</taxon>
        <taxon>Viridiplantae</taxon>
        <taxon>Streptophyta</taxon>
        <taxon>Embryophyta</taxon>
        <taxon>Tracheophyta</taxon>
        <taxon>Spermatophyta</taxon>
        <taxon>Magnoliopsida</taxon>
        <taxon>eudicotyledons</taxon>
        <taxon>Gunneridae</taxon>
        <taxon>Pentapetalae</taxon>
        <taxon>rosids</taxon>
        <taxon>fabids</taxon>
        <taxon>Fabales</taxon>
        <taxon>Quillajaceae</taxon>
        <taxon>Quillaja</taxon>
    </lineage>
</organism>
<dbReference type="EMBL" id="JARAOO010000002">
    <property type="protein sequence ID" value="KAJ7980527.1"/>
    <property type="molecule type" value="Genomic_DNA"/>
</dbReference>
<protein>
    <recommendedName>
        <fullName evidence="4 9">Sucrose-phosphate synthase</fullName>
        <ecNumber evidence="4 9">2.4.1.14</ecNumber>
    </recommendedName>
</protein>
<comment type="similarity">
    <text evidence="2 9">Belongs to the glycosyltransferase 1 family.</text>
</comment>
<dbReference type="Pfam" id="PF00862">
    <property type="entry name" value="GT-B_Sucrose_synth"/>
    <property type="match status" value="1"/>
</dbReference>
<evidence type="ECO:0000256" key="4">
    <source>
        <dbReference type="ARBA" id="ARBA00012536"/>
    </source>
</evidence>
<dbReference type="CDD" id="cd03800">
    <property type="entry name" value="GT4_sucrose_synthase"/>
    <property type="match status" value="1"/>
</dbReference>
<comment type="pathway">
    <text evidence="1 9">Glycan biosynthesis; sucrose biosynthesis; sucrose from D-fructose 6-phosphate and UDP-alpha-D-glucose: step 1/2.</text>
</comment>
<dbReference type="GO" id="GO:0005986">
    <property type="term" value="P:sucrose biosynthetic process"/>
    <property type="evidence" value="ECO:0007669"/>
    <property type="project" value="UniProtKB-UniRule"/>
</dbReference>
<evidence type="ECO:0000256" key="1">
    <source>
        <dbReference type="ARBA" id="ARBA00005027"/>
    </source>
</evidence>
<feature type="domain" description="Glycosyl transferase family 1" evidence="11">
    <location>
        <begin position="476"/>
        <end position="648"/>
    </location>
</feature>
<dbReference type="InterPro" id="IPR001296">
    <property type="entry name" value="Glyco_trans_1"/>
</dbReference>
<evidence type="ECO:0000259" key="12">
    <source>
        <dbReference type="Pfam" id="PF00862"/>
    </source>
</evidence>
<dbReference type="InterPro" id="IPR000368">
    <property type="entry name" value="Sucrose_synth_GT-B1"/>
</dbReference>
<evidence type="ECO:0000256" key="9">
    <source>
        <dbReference type="RuleBase" id="RU368006"/>
    </source>
</evidence>
<evidence type="ECO:0000256" key="5">
    <source>
        <dbReference type="ARBA" id="ARBA00022676"/>
    </source>
</evidence>
<dbReference type="PANTHER" id="PTHR46039">
    <property type="entry name" value="SUCROSE-PHOSPHATE SYNTHASE 3-RELATED"/>
    <property type="match status" value="1"/>
</dbReference>
<evidence type="ECO:0000313" key="14">
    <source>
        <dbReference type="EMBL" id="KAJ7980527.1"/>
    </source>
</evidence>
<dbReference type="Gene3D" id="3.40.50.2000">
    <property type="entry name" value="Glycogen Phosphorylase B"/>
    <property type="match status" value="2"/>
</dbReference>
<feature type="domain" description="Sucrose synthase first GT-B" evidence="12">
    <location>
        <begin position="166"/>
        <end position="433"/>
    </location>
</feature>
<feature type="region of interest" description="Disordered" evidence="10">
    <location>
        <begin position="112"/>
        <end position="132"/>
    </location>
</feature>
<evidence type="ECO:0000256" key="8">
    <source>
        <dbReference type="ARBA" id="ARBA00047471"/>
    </source>
</evidence>
<dbReference type="InterPro" id="IPR012819">
    <property type="entry name" value="SPS_pln"/>
</dbReference>
<dbReference type="FunFam" id="3.40.50.2000:FF:000077">
    <property type="entry name" value="Sucrose-phosphate synthase 2"/>
    <property type="match status" value="1"/>
</dbReference>
<evidence type="ECO:0000256" key="10">
    <source>
        <dbReference type="SAM" id="MobiDB-lite"/>
    </source>
</evidence>
<dbReference type="NCBIfam" id="TIGR02468">
    <property type="entry name" value="sucrsPsyn_pln"/>
    <property type="match status" value="1"/>
</dbReference>
<dbReference type="Pfam" id="PF00534">
    <property type="entry name" value="Glycos_transf_1"/>
    <property type="match status" value="1"/>
</dbReference>
<evidence type="ECO:0000256" key="2">
    <source>
        <dbReference type="ARBA" id="ARBA00006530"/>
    </source>
</evidence>
<evidence type="ECO:0000256" key="3">
    <source>
        <dbReference type="ARBA" id="ARBA00011774"/>
    </source>
</evidence>
<keyword evidence="15" id="KW-1185">Reference proteome</keyword>
<dbReference type="CDD" id="cd16419">
    <property type="entry name" value="HAD_SPS"/>
    <property type="match status" value="1"/>
</dbReference>
<proteinExistence type="inferred from homology"/>
<evidence type="ECO:0000313" key="15">
    <source>
        <dbReference type="Proteomes" id="UP001163823"/>
    </source>
</evidence>
<dbReference type="KEGG" id="qsa:O6P43_003792"/>
<dbReference type="InterPro" id="IPR044161">
    <property type="entry name" value="SPS"/>
</dbReference>
<dbReference type="GO" id="GO:0046524">
    <property type="term" value="F:sucrose-phosphate synthase activity"/>
    <property type="evidence" value="ECO:0007669"/>
    <property type="project" value="UniProtKB-UniRule"/>
</dbReference>
<evidence type="ECO:0000256" key="6">
    <source>
        <dbReference type="ARBA" id="ARBA00022679"/>
    </source>
</evidence>
<comment type="function">
    <text evidence="7 9">Plays a role in photosynthetic sucrose synthesis by catalyzing the rate-limiting step of sucrose biosynthesis from UDP-glucose and fructose- 6-phosphate. Involved in the regulation of carbon partitioning in the leaves of plants. May regulate the synthesis of sucrose and therefore play a major role as a limiting factor in the export of photoassimilates out of the leaf. Plays a role for sucrose availability that is essential for plant growth and fiber elongation.</text>
</comment>
<dbReference type="InterPro" id="IPR006380">
    <property type="entry name" value="SPP-like_dom"/>
</dbReference>
<dbReference type="InterPro" id="IPR035659">
    <property type="entry name" value="SPS_C"/>
</dbReference>
<dbReference type="Proteomes" id="UP001163823">
    <property type="component" value="Chromosome 2"/>
</dbReference>
<evidence type="ECO:0000256" key="7">
    <source>
        <dbReference type="ARBA" id="ARBA00024883"/>
    </source>
</evidence>
<comment type="caution">
    <text evidence="14">The sequence shown here is derived from an EMBL/GenBank/DDBJ whole genome shotgun (WGS) entry which is preliminary data.</text>
</comment>
<gene>
    <name evidence="14" type="ORF">O6P43_003792</name>
</gene>
<keyword evidence="5 9" id="KW-0328">Glycosyltransferase</keyword>
<keyword evidence="6 9" id="KW-0808">Transferase</keyword>
<sequence>MAGNEWINGYLEAILDSGASAIEEQKPAPVNLRERGDFNPTKYFVEEVVTGVDESDLHRTWIKVVATRTTRERSSRLENMCWRIWHLTRKKKQLEWEELQRLAHRRWEREQGLRDATEDMSEDLSEGEKGDSLGEMIQSETPRKRFQRNISNLEVWSDDKKEKKLYIVLISLHGLVRGDNMELGRDSDTGGQVKYVVELSRALARMPGVYRVDLFTRQISSPEIDWSYGEPTEMLTGGPEDGDGNDVGESSGAYIIRIPFGPRDKYLRKELLWPYIQEFVDGALAHILNMSKVLGEQIGGDQPVWPYVIHGHYADAGDSAALLSGALNVPMVLTGHSLGRNKLEQLLKQGRQSKEDINSTYKMMRRIEGEELSLDVAELVITSTKQEIEEQWGLYDGFDVKLEKVLRARARRGVNCHSRYMPRMVVIPPGMDFSNVVVQEDTPEVDELAQLTGGADGSSPKALPTIWSEVMRFLTNPHKPMILALSRPDPKKNLTTLLKAFGECRPLKELANLTLIMGNRDDIEEMSAGNANVLTTVLKLIDKYDLYGQVAYPKHHKQSDVPDIYRLAAKTKGVFINPALVEPFGLTLIEAAAHGLPMVATKNGGPVDIHRALNNGLLVDPHDQHAIADALLKLLSEKNLWHDCRKNGWKNIHLFSWPEHCRTYLTRVAACRMRHPQWQTDTPGDEVAAEESLNDSLKDVQDMSLRLSVDGEKYSLNGSLDLAAAGGDNEMPDQVKRVLSKIKKPESDPRESEGGNKMLDNVASKYPLLRRRRRLIVIALDCYDRGGAPDRKMIRIVQNIIKAVRLDSQAARFSGLALSTAMPVSEAVEFLTSGSIQVNEFDALICSSGSEVYYPGTYTEEDGKLLPDPDYASHIDYRWGFDGLKKTIWKLMNTPEGEENSDQPANSIEEDLKSSNSHCISYLIKDPNKAKRVDNLRQKLRMRGLRCHPMYCRSSTRMQVIPLLASRAQALRYLFVRWRLNLANMYVFLGETGDTDYEEMISGTHKTIIMKEVVFKGSEELLRTSGSYHKDDIVPNESPLVACLSGESSEEEIANVLKNLSKSAAGM</sequence>
<name>A0AAD7VLT5_QUISA</name>
<feature type="domain" description="Sucrose phosphatase-like" evidence="13">
    <location>
        <begin position="809"/>
        <end position="1010"/>
    </location>
</feature>
<evidence type="ECO:0000259" key="13">
    <source>
        <dbReference type="Pfam" id="PF05116"/>
    </source>
</evidence>
<comment type="catalytic activity">
    <reaction evidence="8 9">
        <text>beta-D-fructose 6-phosphate + UDP-alpha-D-glucose = sucrose 6(F)-phosphate + UDP + H(+)</text>
        <dbReference type="Rhea" id="RHEA:22172"/>
        <dbReference type="ChEBI" id="CHEBI:15378"/>
        <dbReference type="ChEBI" id="CHEBI:57634"/>
        <dbReference type="ChEBI" id="CHEBI:57723"/>
        <dbReference type="ChEBI" id="CHEBI:58223"/>
        <dbReference type="ChEBI" id="CHEBI:58885"/>
        <dbReference type="EC" id="2.4.1.14"/>
    </reaction>
</comment>
<evidence type="ECO:0000259" key="11">
    <source>
        <dbReference type="Pfam" id="PF00534"/>
    </source>
</evidence>
<comment type="subunit">
    <text evidence="3 9">Homodimer or homotetramer.</text>
</comment>